<dbReference type="Pfam" id="PF00005">
    <property type="entry name" value="ABC_tran"/>
    <property type="match status" value="1"/>
</dbReference>
<sequence>MRDALLQLRDFSVSFPATRGEVHALRNISLDVRRGEVFGIVGESGSGKSTLLTAIMGLLGPGARSSGSIRFDGRELQTMTKRDYRTLRGARISMVFQNPMTTLSPVVRIDQQMVDILHRDKGSRADKLARAAVMLSKVGIPDPLARLQSYPHQMSGGMLQRISIGMALMSRPDLLIADEPTTALDATLEVQILQLLRDLREEIGCSILYVSHHLGTVAQMCDRVAVMYAGSVVEQGSVQRVLGAPGHPYSRRLLDCDPSRVYQPGTFLPTIPGVVPDLSQHWAGCAFQPRCDMAVSACIREHPALRGSQGHAVACHVTAEGERRGQLA</sequence>
<comment type="subcellular location">
    <subcellularLocation>
        <location evidence="1">Cell inner membrane</location>
        <topology evidence="1">Peripheral membrane protein</topology>
    </subcellularLocation>
</comment>
<dbReference type="NCBIfam" id="TIGR01727">
    <property type="entry name" value="oligo_HPY"/>
    <property type="match status" value="1"/>
</dbReference>
<dbReference type="GO" id="GO:0016887">
    <property type="term" value="F:ATP hydrolysis activity"/>
    <property type="evidence" value="ECO:0007669"/>
    <property type="project" value="InterPro"/>
</dbReference>
<keyword evidence="7" id="KW-0472">Membrane</keyword>
<keyword evidence="4" id="KW-1003">Cell membrane</keyword>
<dbReference type="PROSITE" id="PS00211">
    <property type="entry name" value="ABC_TRANSPORTER_1"/>
    <property type="match status" value="1"/>
</dbReference>
<dbReference type="InterPro" id="IPR003439">
    <property type="entry name" value="ABC_transporter-like_ATP-bd"/>
</dbReference>
<dbReference type="CDD" id="cd03257">
    <property type="entry name" value="ABC_NikE_OppD_transporters"/>
    <property type="match status" value="1"/>
</dbReference>
<dbReference type="InterPro" id="IPR003593">
    <property type="entry name" value="AAA+_ATPase"/>
</dbReference>
<dbReference type="SMART" id="SM00382">
    <property type="entry name" value="AAA"/>
    <property type="match status" value="1"/>
</dbReference>
<evidence type="ECO:0000313" key="9">
    <source>
        <dbReference type="EMBL" id="AZN72930.1"/>
    </source>
</evidence>
<feature type="domain" description="ABC transporter" evidence="8">
    <location>
        <begin position="6"/>
        <end position="254"/>
    </location>
</feature>
<dbReference type="InterPro" id="IPR013563">
    <property type="entry name" value="Oligopep_ABC_C"/>
</dbReference>
<proteinExistence type="inferred from homology"/>
<dbReference type="PANTHER" id="PTHR43297">
    <property type="entry name" value="OLIGOPEPTIDE TRANSPORT ATP-BINDING PROTEIN APPD"/>
    <property type="match status" value="1"/>
</dbReference>
<dbReference type="RefSeq" id="WP_126011328.1">
    <property type="nucleotide sequence ID" value="NZ_CP032509.1"/>
</dbReference>
<keyword evidence="5" id="KW-0547">Nucleotide-binding</keyword>
<dbReference type="GO" id="GO:0015833">
    <property type="term" value="P:peptide transport"/>
    <property type="evidence" value="ECO:0007669"/>
    <property type="project" value="InterPro"/>
</dbReference>
<comment type="similarity">
    <text evidence="2">Belongs to the ABC transporter superfamily.</text>
</comment>
<gene>
    <name evidence="9" type="ORF">D5400_18060</name>
</gene>
<dbReference type="OrthoDB" id="9815712at2"/>
<dbReference type="GO" id="GO:0005524">
    <property type="term" value="F:ATP binding"/>
    <property type="evidence" value="ECO:0007669"/>
    <property type="project" value="UniProtKB-KW"/>
</dbReference>
<dbReference type="Gene3D" id="3.40.50.300">
    <property type="entry name" value="P-loop containing nucleotide triphosphate hydrolases"/>
    <property type="match status" value="1"/>
</dbReference>
<dbReference type="GO" id="GO:0005886">
    <property type="term" value="C:plasma membrane"/>
    <property type="evidence" value="ECO:0007669"/>
    <property type="project" value="UniProtKB-SubCell"/>
</dbReference>
<reference evidence="9 10" key="1">
    <citation type="submission" date="2018-09" db="EMBL/GenBank/DDBJ databases">
        <title>Marinorhizobium profundi gen. nov., sp. nov., isolated from a deep-sea sediment sample from the New Britain Trench and proposal of Marinorhizobiaceae fam. nov. in the order Rhizobiales of the class Alphaproteobacteria.</title>
        <authorList>
            <person name="Cao J."/>
        </authorList>
    </citation>
    <scope>NUCLEOTIDE SEQUENCE [LARGE SCALE GENOMIC DNA]</scope>
    <source>
        <strain evidence="9 10">WS11</strain>
    </source>
</reference>
<evidence type="ECO:0000259" key="8">
    <source>
        <dbReference type="PROSITE" id="PS50893"/>
    </source>
</evidence>
<dbReference type="GO" id="GO:0055085">
    <property type="term" value="P:transmembrane transport"/>
    <property type="evidence" value="ECO:0007669"/>
    <property type="project" value="UniProtKB-ARBA"/>
</dbReference>
<dbReference type="FunFam" id="3.40.50.300:FF:000016">
    <property type="entry name" value="Oligopeptide ABC transporter ATP-binding component"/>
    <property type="match status" value="1"/>
</dbReference>
<dbReference type="PROSITE" id="PS50893">
    <property type="entry name" value="ABC_TRANSPORTER_2"/>
    <property type="match status" value="1"/>
</dbReference>
<dbReference type="InterPro" id="IPR027417">
    <property type="entry name" value="P-loop_NTPase"/>
</dbReference>
<name>A0A3S9B7L5_9HYPH</name>
<keyword evidence="6 9" id="KW-0067">ATP-binding</keyword>
<evidence type="ECO:0000256" key="2">
    <source>
        <dbReference type="ARBA" id="ARBA00005417"/>
    </source>
</evidence>
<protein>
    <submittedName>
        <fullName evidence="9">ABC transporter ATP-binding protein</fullName>
    </submittedName>
</protein>
<dbReference type="EMBL" id="CP032509">
    <property type="protein sequence ID" value="AZN72930.1"/>
    <property type="molecule type" value="Genomic_DNA"/>
</dbReference>
<dbReference type="SUPFAM" id="SSF52540">
    <property type="entry name" value="P-loop containing nucleoside triphosphate hydrolases"/>
    <property type="match status" value="1"/>
</dbReference>
<dbReference type="AlphaFoldDB" id="A0A3S9B7L5"/>
<dbReference type="InterPro" id="IPR017871">
    <property type="entry name" value="ABC_transporter-like_CS"/>
</dbReference>
<keyword evidence="10" id="KW-1185">Reference proteome</keyword>
<evidence type="ECO:0000256" key="5">
    <source>
        <dbReference type="ARBA" id="ARBA00022741"/>
    </source>
</evidence>
<organism evidence="9 10">
    <name type="scientific">Georhizobium profundi</name>
    <dbReference type="NCBI Taxonomy" id="2341112"/>
    <lineage>
        <taxon>Bacteria</taxon>
        <taxon>Pseudomonadati</taxon>
        <taxon>Pseudomonadota</taxon>
        <taxon>Alphaproteobacteria</taxon>
        <taxon>Hyphomicrobiales</taxon>
        <taxon>Rhizobiaceae</taxon>
        <taxon>Georhizobium</taxon>
    </lineage>
</organism>
<accession>A0A3S9B7L5</accession>
<dbReference type="PANTHER" id="PTHR43297:SF2">
    <property type="entry name" value="DIPEPTIDE TRANSPORT ATP-BINDING PROTEIN DPPD"/>
    <property type="match status" value="1"/>
</dbReference>
<evidence type="ECO:0000256" key="3">
    <source>
        <dbReference type="ARBA" id="ARBA00022448"/>
    </source>
</evidence>
<evidence type="ECO:0000256" key="4">
    <source>
        <dbReference type="ARBA" id="ARBA00022475"/>
    </source>
</evidence>
<dbReference type="InterPro" id="IPR050388">
    <property type="entry name" value="ABC_Ni/Peptide_Import"/>
</dbReference>
<dbReference type="KEGG" id="abaw:D5400_18060"/>
<keyword evidence="3" id="KW-0813">Transport</keyword>
<dbReference type="Pfam" id="PF08352">
    <property type="entry name" value="oligo_HPY"/>
    <property type="match status" value="1"/>
</dbReference>
<evidence type="ECO:0000313" key="10">
    <source>
        <dbReference type="Proteomes" id="UP000268192"/>
    </source>
</evidence>
<dbReference type="Proteomes" id="UP000268192">
    <property type="component" value="Chromosome"/>
</dbReference>
<evidence type="ECO:0000256" key="1">
    <source>
        <dbReference type="ARBA" id="ARBA00004417"/>
    </source>
</evidence>
<evidence type="ECO:0000256" key="6">
    <source>
        <dbReference type="ARBA" id="ARBA00022840"/>
    </source>
</evidence>
<evidence type="ECO:0000256" key="7">
    <source>
        <dbReference type="ARBA" id="ARBA00023136"/>
    </source>
</evidence>